<sequence length="82" mass="9783">MVEPLSWHRSYGSANPRTQGNQHKTEFRKYLAGKFRRVRPVDVRTSYIHQLLVGWWGWCDLENQSVKTLIQQAISRKLMKLR</sequence>
<feature type="region of interest" description="Disordered" evidence="1">
    <location>
        <begin position="1"/>
        <end position="23"/>
    </location>
</feature>
<evidence type="ECO:0000313" key="2">
    <source>
        <dbReference type="EMBL" id="CBI05438.1"/>
    </source>
</evidence>
<organism evidence="2">
    <name type="scientific">mine drainage metagenome</name>
    <dbReference type="NCBI Taxonomy" id="410659"/>
    <lineage>
        <taxon>unclassified sequences</taxon>
        <taxon>metagenomes</taxon>
        <taxon>ecological metagenomes</taxon>
    </lineage>
</organism>
<dbReference type="AlphaFoldDB" id="E6QE12"/>
<accession>E6QE12</accession>
<name>E6QE12_9ZZZZ</name>
<reference evidence="2" key="1">
    <citation type="submission" date="2009-10" db="EMBL/GenBank/DDBJ databases">
        <title>Diversity of trophic interactions inside an arsenic-rich microbial ecosystem.</title>
        <authorList>
            <person name="Bertin P.N."/>
            <person name="Heinrich-Salmeron A."/>
            <person name="Pelletier E."/>
            <person name="Goulhen-Chollet F."/>
            <person name="Arsene-Ploetze F."/>
            <person name="Gallien S."/>
            <person name="Calteau A."/>
            <person name="Vallenet D."/>
            <person name="Casiot C."/>
            <person name="Chane-Woon-Ming B."/>
            <person name="Giloteaux L."/>
            <person name="Barakat M."/>
            <person name="Bonnefoy V."/>
            <person name="Bruneel O."/>
            <person name="Chandler M."/>
            <person name="Cleiss J."/>
            <person name="Duran R."/>
            <person name="Elbaz-Poulichet F."/>
            <person name="Fonknechten N."/>
            <person name="Lauga B."/>
            <person name="Mornico D."/>
            <person name="Ortet P."/>
            <person name="Schaeffer C."/>
            <person name="Siguier P."/>
            <person name="Alexander Thil Smith A."/>
            <person name="Van Dorsselaer A."/>
            <person name="Weissenbach J."/>
            <person name="Medigue C."/>
            <person name="Le Paslier D."/>
        </authorList>
    </citation>
    <scope>NUCLEOTIDE SEQUENCE</scope>
</reference>
<dbReference type="EMBL" id="CABP01000117">
    <property type="protein sequence ID" value="CBI05438.1"/>
    <property type="molecule type" value="Genomic_DNA"/>
</dbReference>
<comment type="caution">
    <text evidence="2">The sequence shown here is derived from an EMBL/GenBank/DDBJ whole genome shotgun (WGS) entry which is preliminary data.</text>
</comment>
<feature type="compositionally biased region" description="Polar residues" evidence="1">
    <location>
        <begin position="12"/>
        <end position="22"/>
    </location>
</feature>
<gene>
    <name evidence="2" type="ORF">CARN5_1059</name>
</gene>
<evidence type="ECO:0000256" key="1">
    <source>
        <dbReference type="SAM" id="MobiDB-lite"/>
    </source>
</evidence>
<proteinExistence type="predicted"/>
<protein>
    <submittedName>
        <fullName evidence="2">Uncharacterized protein</fullName>
    </submittedName>
</protein>